<accession>A0AB36J8S2</accession>
<dbReference type="Proteomes" id="UP000187323">
    <property type="component" value="Unassembled WGS sequence"/>
</dbReference>
<reference evidence="1 2" key="1">
    <citation type="submission" date="2016-10" db="EMBL/GenBank/DDBJ databases">
        <title>Paenibacillus species isolates.</title>
        <authorList>
            <person name="Beno S.M."/>
        </authorList>
    </citation>
    <scope>NUCLEOTIDE SEQUENCE [LARGE SCALE GENOMIC DNA]</scope>
    <source>
        <strain evidence="1 2">FSL H7-0918</strain>
    </source>
</reference>
<dbReference type="AlphaFoldDB" id="A0AB36J8S2"/>
<sequence length="112" mass="13005">MKIYKIEESGSRTMGFACYEKYYQHKADALKAFDEKIKGYRKSKELAKKSDLDGENPIKIEKDAEKLRGEAIAEAWIAVWDRYDIPEEGTEWDIGSMRVQVIEIEVEEGDNH</sequence>
<protein>
    <submittedName>
        <fullName evidence="1">Uncharacterized protein</fullName>
    </submittedName>
</protein>
<name>A0AB36J8S2_9BACL</name>
<evidence type="ECO:0000313" key="1">
    <source>
        <dbReference type="EMBL" id="OME11059.1"/>
    </source>
</evidence>
<gene>
    <name evidence="1" type="ORF">BSK47_29570</name>
</gene>
<evidence type="ECO:0000313" key="2">
    <source>
        <dbReference type="Proteomes" id="UP000187323"/>
    </source>
</evidence>
<comment type="caution">
    <text evidence="1">The sequence shown here is derived from an EMBL/GenBank/DDBJ whole genome shotgun (WGS) entry which is preliminary data.</text>
</comment>
<proteinExistence type="predicted"/>
<dbReference type="EMBL" id="MPTO01000042">
    <property type="protein sequence ID" value="OME11059.1"/>
    <property type="molecule type" value="Genomic_DNA"/>
</dbReference>
<organism evidence="1 2">
    <name type="scientific">Paenibacillus odorifer</name>
    <dbReference type="NCBI Taxonomy" id="189426"/>
    <lineage>
        <taxon>Bacteria</taxon>
        <taxon>Bacillati</taxon>
        <taxon>Bacillota</taxon>
        <taxon>Bacilli</taxon>
        <taxon>Bacillales</taxon>
        <taxon>Paenibacillaceae</taxon>
        <taxon>Paenibacillus</taxon>
    </lineage>
</organism>
<dbReference type="RefSeq" id="WP_076138658.1">
    <property type="nucleotide sequence ID" value="NZ_MPTO01000042.1"/>
</dbReference>